<dbReference type="PANTHER" id="PTHR43877">
    <property type="entry name" value="AMINOALKYLPHOSPHONATE N-ACETYLTRANSFERASE-RELATED-RELATED"/>
    <property type="match status" value="1"/>
</dbReference>
<proteinExistence type="predicted"/>
<dbReference type="InterPro" id="IPR016181">
    <property type="entry name" value="Acyl_CoA_acyltransferase"/>
</dbReference>
<dbReference type="InterPro" id="IPR050832">
    <property type="entry name" value="Bact_Acetyltransf"/>
</dbReference>
<evidence type="ECO:0000256" key="1">
    <source>
        <dbReference type="ARBA" id="ARBA00022679"/>
    </source>
</evidence>
<dbReference type="Pfam" id="PF13508">
    <property type="entry name" value="Acetyltransf_7"/>
    <property type="match status" value="1"/>
</dbReference>
<keyword evidence="1" id="KW-0808">Transferase</keyword>
<dbReference type="InterPro" id="IPR000182">
    <property type="entry name" value="GNAT_dom"/>
</dbReference>
<evidence type="ECO:0000313" key="5">
    <source>
        <dbReference type="Proteomes" id="UP001211005"/>
    </source>
</evidence>
<protein>
    <submittedName>
        <fullName evidence="4">GNAT family N-acetyltransferase</fullName>
    </submittedName>
</protein>
<dbReference type="PROSITE" id="PS51186">
    <property type="entry name" value="GNAT"/>
    <property type="match status" value="1"/>
</dbReference>
<dbReference type="EMBL" id="CP114767">
    <property type="protein sequence ID" value="WBA42001.1"/>
    <property type="molecule type" value="Genomic_DNA"/>
</dbReference>
<dbReference type="PANTHER" id="PTHR43877:SF1">
    <property type="entry name" value="ACETYLTRANSFERASE"/>
    <property type="match status" value="1"/>
</dbReference>
<evidence type="ECO:0000259" key="3">
    <source>
        <dbReference type="PROSITE" id="PS51186"/>
    </source>
</evidence>
<accession>A0ABY7LRA9</accession>
<keyword evidence="2" id="KW-0012">Acyltransferase</keyword>
<dbReference type="SUPFAM" id="SSF55729">
    <property type="entry name" value="Acyl-CoA N-acyltransferases (Nat)"/>
    <property type="match status" value="1"/>
</dbReference>
<organism evidence="4 5">
    <name type="scientific">Hymenobacter canadensis</name>
    <dbReference type="NCBI Taxonomy" id="2999067"/>
    <lineage>
        <taxon>Bacteria</taxon>
        <taxon>Pseudomonadati</taxon>
        <taxon>Bacteroidota</taxon>
        <taxon>Cytophagia</taxon>
        <taxon>Cytophagales</taxon>
        <taxon>Hymenobacteraceae</taxon>
        <taxon>Hymenobacter</taxon>
    </lineage>
</organism>
<dbReference type="CDD" id="cd04301">
    <property type="entry name" value="NAT_SF"/>
    <property type="match status" value="1"/>
</dbReference>
<keyword evidence="5" id="KW-1185">Reference proteome</keyword>
<feature type="domain" description="N-acetyltransferase" evidence="3">
    <location>
        <begin position="1"/>
        <end position="144"/>
    </location>
</feature>
<reference evidence="4 5" key="1">
    <citation type="submission" date="2022-12" db="EMBL/GenBank/DDBJ databases">
        <title>Hymenobacter canadensis sp. nov. isolated from lake water of the Cambridge Bay, Canada.</title>
        <authorList>
            <person name="Kim W.H."/>
            <person name="Lee Y.M."/>
        </authorList>
    </citation>
    <scope>NUCLEOTIDE SEQUENCE [LARGE SCALE GENOMIC DNA]</scope>
    <source>
        <strain evidence="4 5">PAMC 29467</strain>
    </source>
</reference>
<dbReference type="RefSeq" id="WP_269560060.1">
    <property type="nucleotide sequence ID" value="NZ_CP114767.1"/>
</dbReference>
<sequence length="155" mass="17475">MVFRPAHLSDIPGMSVVRLAVTENALRDPALITPADYADYLVQRGRGWVAADEEFGRIVGFAVVDLQQHSVWALFVHPDFDQQGIGKELHRLLLDGYFAHTNMPISLSTEPGTRAEHFYRRQGWQETGSITSGEVRFELSQTAWQQRLAADSHAR</sequence>
<dbReference type="Proteomes" id="UP001211005">
    <property type="component" value="Chromosome"/>
</dbReference>
<evidence type="ECO:0000313" key="4">
    <source>
        <dbReference type="EMBL" id="WBA42001.1"/>
    </source>
</evidence>
<gene>
    <name evidence="4" type="ORF">O3303_00215</name>
</gene>
<name>A0ABY7LRA9_9BACT</name>
<evidence type="ECO:0000256" key="2">
    <source>
        <dbReference type="ARBA" id="ARBA00023315"/>
    </source>
</evidence>
<dbReference type="Gene3D" id="3.40.630.30">
    <property type="match status" value="1"/>
</dbReference>